<dbReference type="eggNOG" id="KOG3197">
    <property type="taxonomic scope" value="Eukaryota"/>
</dbReference>
<reference evidence="11 12" key="1">
    <citation type="journal article" date="2012" name="Genome Biol.">
        <title>The genome of the polar eukaryotic microalga coccomyxa subellipsoidea reveals traits of cold adaptation.</title>
        <authorList>
            <person name="Blanc G."/>
            <person name="Agarkova I."/>
            <person name="Grimwood J."/>
            <person name="Kuo A."/>
            <person name="Brueggeman A."/>
            <person name="Dunigan D."/>
            <person name="Gurnon J."/>
            <person name="Ladunga I."/>
            <person name="Lindquist E."/>
            <person name="Lucas S."/>
            <person name="Pangilinan J."/>
            <person name="Proschold T."/>
            <person name="Salamov A."/>
            <person name="Schmutz J."/>
            <person name="Weeks D."/>
            <person name="Yamada T."/>
            <person name="Claverie J.M."/>
            <person name="Grigoriev I."/>
            <person name="Van Etten J."/>
            <person name="Lomsadze A."/>
            <person name="Borodovsky M."/>
        </authorList>
    </citation>
    <scope>NUCLEOTIDE SEQUENCE [LARGE SCALE GENOMIC DNA]</scope>
    <source>
        <strain evidence="11 12">C-169</strain>
    </source>
</reference>
<comment type="cofactor">
    <cofactor evidence="3">
        <name>Co(2+)</name>
        <dbReference type="ChEBI" id="CHEBI:48828"/>
    </cofactor>
</comment>
<dbReference type="Pfam" id="PF13023">
    <property type="entry name" value="HD_3"/>
    <property type="match status" value="1"/>
</dbReference>
<evidence type="ECO:0000313" key="12">
    <source>
        <dbReference type="Proteomes" id="UP000007264"/>
    </source>
</evidence>
<accession>I0Z7V8</accession>
<proteinExistence type="inferred from homology"/>
<comment type="catalytic activity">
    <reaction evidence="1">
        <text>a 2'-deoxyribonucleoside 5'-phosphate + H2O = a 2'-deoxyribonucleoside + phosphate</text>
        <dbReference type="Rhea" id="RHEA:36167"/>
        <dbReference type="ChEBI" id="CHEBI:15377"/>
        <dbReference type="ChEBI" id="CHEBI:18274"/>
        <dbReference type="ChEBI" id="CHEBI:43474"/>
        <dbReference type="ChEBI" id="CHEBI:65317"/>
        <dbReference type="EC" id="3.1.3.89"/>
    </reaction>
</comment>
<evidence type="ECO:0000256" key="1">
    <source>
        <dbReference type="ARBA" id="ARBA00001638"/>
    </source>
</evidence>
<dbReference type="GeneID" id="17044737"/>
<dbReference type="SMART" id="SM00471">
    <property type="entry name" value="HDc"/>
    <property type="match status" value="1"/>
</dbReference>
<dbReference type="EC" id="3.1.3.89" evidence="7"/>
<organism evidence="11 12">
    <name type="scientific">Coccomyxa subellipsoidea (strain C-169)</name>
    <name type="common">Green microalga</name>
    <dbReference type="NCBI Taxonomy" id="574566"/>
    <lineage>
        <taxon>Eukaryota</taxon>
        <taxon>Viridiplantae</taxon>
        <taxon>Chlorophyta</taxon>
        <taxon>core chlorophytes</taxon>
        <taxon>Trebouxiophyceae</taxon>
        <taxon>Trebouxiophyceae incertae sedis</taxon>
        <taxon>Coccomyxaceae</taxon>
        <taxon>Coccomyxa</taxon>
        <taxon>Coccomyxa subellipsoidea</taxon>
    </lineage>
</organism>
<gene>
    <name evidence="11" type="ORF">COCSUDRAFT_52437</name>
</gene>
<dbReference type="Gene3D" id="1.10.3210.10">
    <property type="entry name" value="Hypothetical protein af1432"/>
    <property type="match status" value="1"/>
</dbReference>
<comment type="function">
    <text evidence="4">Catalyzes the dephosphorylation of the nucleoside 5'-monophosphates deoxyadenosine monophosphate (dAMP), deoxycytidine monophosphate (dCMP), deoxyguanosine monophosphate (dGMP) and deoxythymidine monophosphate (dTMP).</text>
</comment>
<dbReference type="RefSeq" id="XP_005651271.1">
    <property type="nucleotide sequence ID" value="XM_005651214.1"/>
</dbReference>
<dbReference type="EMBL" id="AGSI01000002">
    <property type="protein sequence ID" value="EIE26727.1"/>
    <property type="molecule type" value="Genomic_DNA"/>
</dbReference>
<dbReference type="PANTHER" id="PTHR11845:SF13">
    <property type="entry name" value="5'-DEOXYNUCLEOTIDASE HDDC2"/>
    <property type="match status" value="1"/>
</dbReference>
<dbReference type="GO" id="GO:0002953">
    <property type="term" value="F:5'-deoxynucleotidase activity"/>
    <property type="evidence" value="ECO:0007669"/>
    <property type="project" value="UniProtKB-EC"/>
</dbReference>
<keyword evidence="8" id="KW-0479">Metal-binding</keyword>
<dbReference type="OrthoDB" id="10254258at2759"/>
<dbReference type="InterPro" id="IPR039356">
    <property type="entry name" value="YfbR/HDDC2"/>
</dbReference>
<dbReference type="FunFam" id="1.10.3210.10:FF:000016">
    <property type="entry name" value="HD domain-containing protein 2"/>
    <property type="match status" value="1"/>
</dbReference>
<comment type="cofactor">
    <cofactor evidence="2">
        <name>Mn(2+)</name>
        <dbReference type="ChEBI" id="CHEBI:29035"/>
    </cofactor>
</comment>
<dbReference type="GO" id="GO:0005737">
    <property type="term" value="C:cytoplasm"/>
    <property type="evidence" value="ECO:0007669"/>
    <property type="project" value="TreeGrafter"/>
</dbReference>
<dbReference type="STRING" id="574566.I0Z7V8"/>
<protein>
    <recommendedName>
        <fullName evidence="7">5'-deoxynucleotidase</fullName>
        <ecNumber evidence="7">3.1.3.89</ecNumber>
    </recommendedName>
</protein>
<dbReference type="GO" id="GO:0046872">
    <property type="term" value="F:metal ion binding"/>
    <property type="evidence" value="ECO:0007669"/>
    <property type="project" value="UniProtKB-KW"/>
</dbReference>
<evidence type="ECO:0000256" key="8">
    <source>
        <dbReference type="ARBA" id="ARBA00022723"/>
    </source>
</evidence>
<dbReference type="SUPFAM" id="SSF109604">
    <property type="entry name" value="HD-domain/PDEase-like"/>
    <property type="match status" value="1"/>
</dbReference>
<comment type="similarity">
    <text evidence="5">Belongs to the HDDC2 family.</text>
</comment>
<evidence type="ECO:0000256" key="6">
    <source>
        <dbReference type="ARBA" id="ARBA00011738"/>
    </source>
</evidence>
<sequence>MLRSGTSAAKAIDFLHLLQNLKVTKRTGWIRCNVKGPESIADHMYRMGMMSLIAGDVGVNTDRCIRLSIVHDVAEAIVGDITPNDGISKERKRQLEADAIVKIQEMLGTGSTAGQQVKELFEEYEEGQTPEALLVKDFDKLEMILQAQEYEKAQGINLQEFFESTKGKFQTELGKSWAAEIVARREAFIEKGSSS</sequence>
<evidence type="ECO:0000256" key="5">
    <source>
        <dbReference type="ARBA" id="ARBA00009999"/>
    </source>
</evidence>
<name>I0Z7V8_COCSC</name>
<feature type="domain" description="HD/PDEase" evidence="10">
    <location>
        <begin position="36"/>
        <end position="153"/>
    </location>
</feature>
<dbReference type="InterPro" id="IPR003607">
    <property type="entry name" value="HD/PDEase_dom"/>
</dbReference>
<dbReference type="Proteomes" id="UP000007264">
    <property type="component" value="Unassembled WGS sequence"/>
</dbReference>
<keyword evidence="12" id="KW-1185">Reference proteome</keyword>
<comment type="subunit">
    <text evidence="6">Homodimer.</text>
</comment>
<evidence type="ECO:0000256" key="9">
    <source>
        <dbReference type="ARBA" id="ARBA00022801"/>
    </source>
</evidence>
<evidence type="ECO:0000313" key="11">
    <source>
        <dbReference type="EMBL" id="EIE26727.1"/>
    </source>
</evidence>
<evidence type="ECO:0000256" key="2">
    <source>
        <dbReference type="ARBA" id="ARBA00001936"/>
    </source>
</evidence>
<dbReference type="KEGG" id="csl:COCSUDRAFT_52437"/>
<dbReference type="PANTHER" id="PTHR11845">
    <property type="entry name" value="5'-DEOXYNUCLEOTIDASE HDDC2"/>
    <property type="match status" value="1"/>
</dbReference>
<dbReference type="AlphaFoldDB" id="I0Z7V8"/>
<dbReference type="InterPro" id="IPR006674">
    <property type="entry name" value="HD_domain"/>
</dbReference>
<evidence type="ECO:0000259" key="10">
    <source>
        <dbReference type="SMART" id="SM00471"/>
    </source>
</evidence>
<keyword evidence="9" id="KW-0378">Hydrolase</keyword>
<evidence type="ECO:0000256" key="3">
    <source>
        <dbReference type="ARBA" id="ARBA00001941"/>
    </source>
</evidence>
<evidence type="ECO:0000256" key="7">
    <source>
        <dbReference type="ARBA" id="ARBA00012964"/>
    </source>
</evidence>
<comment type="caution">
    <text evidence="11">The sequence shown here is derived from an EMBL/GenBank/DDBJ whole genome shotgun (WGS) entry which is preliminary data.</text>
</comment>
<evidence type="ECO:0000256" key="4">
    <source>
        <dbReference type="ARBA" id="ARBA00004074"/>
    </source>
</evidence>